<dbReference type="InterPro" id="IPR025736">
    <property type="entry name" value="PucR_C-HTH_dom"/>
</dbReference>
<dbReference type="Proteomes" id="UP001183388">
    <property type="component" value="Unassembled WGS sequence"/>
</dbReference>
<evidence type="ECO:0000259" key="2">
    <source>
        <dbReference type="Pfam" id="PF13556"/>
    </source>
</evidence>
<feature type="domain" description="PucR-like N-terminal" evidence="3">
    <location>
        <begin position="14"/>
        <end position="178"/>
    </location>
</feature>
<evidence type="ECO:0000256" key="1">
    <source>
        <dbReference type="SAM" id="MobiDB-lite"/>
    </source>
</evidence>
<name>A0ABU2L5R3_9ACTN</name>
<dbReference type="Pfam" id="PF25906">
    <property type="entry name" value="PucR-like_N"/>
    <property type="match status" value="1"/>
</dbReference>
<keyword evidence="5" id="KW-1185">Reference proteome</keyword>
<evidence type="ECO:0000259" key="3">
    <source>
        <dbReference type="Pfam" id="PF25906"/>
    </source>
</evidence>
<dbReference type="Gene3D" id="1.10.10.2840">
    <property type="entry name" value="PucR C-terminal helix-turn-helix domain"/>
    <property type="match status" value="1"/>
</dbReference>
<dbReference type="InterPro" id="IPR058663">
    <property type="entry name" value="PucR-like_N"/>
</dbReference>
<organism evidence="4 5">
    <name type="scientific">Streptomyces boetiae</name>
    <dbReference type="NCBI Taxonomy" id="3075541"/>
    <lineage>
        <taxon>Bacteria</taxon>
        <taxon>Bacillati</taxon>
        <taxon>Actinomycetota</taxon>
        <taxon>Actinomycetes</taxon>
        <taxon>Kitasatosporales</taxon>
        <taxon>Streptomycetaceae</taxon>
        <taxon>Streptomyces</taxon>
    </lineage>
</organism>
<dbReference type="RefSeq" id="WP_311629844.1">
    <property type="nucleotide sequence ID" value="NZ_JAVREN010000008.1"/>
</dbReference>
<sequence>MQRTSDAGFVRDPWHRLPPTLAGLLRPRMDEIAMDMVELIRREVPLYRRPPDSPAGRDLAGAVRRALAQFVELIEQPESPQEHHADYFRRLGRIAHENGHGTDGLQAALRIGARVATRRYLEVARAAALSPEAALALSDAVLVQIGALADASVGGFAAAGSVGADELRRARRALAGALLTPGSGPLEGLAERAEWPLPERVAVLVLRRGAGGPALPPPPAPESGTLVVRLGPEERWIVPAGGGRETEPRLPSLARGARVAVGPAVAPQDAWLSLRCARMAMRLRREGEGPVRAEDHLAELHTMAGARIGELLAAQVLRPLEGLPAAKSERLAETLAALLDSWGRGAPEIAEALHIHPQTARYRLRQLEEIYGTSLADPTFRLAATIALRTRALPSALTPSPSPSPSPPPGAP</sequence>
<feature type="compositionally biased region" description="Pro residues" evidence="1">
    <location>
        <begin position="400"/>
        <end position="412"/>
    </location>
</feature>
<evidence type="ECO:0000313" key="5">
    <source>
        <dbReference type="Proteomes" id="UP001183388"/>
    </source>
</evidence>
<dbReference type="InterPro" id="IPR042070">
    <property type="entry name" value="PucR_C-HTH_sf"/>
</dbReference>
<comment type="caution">
    <text evidence="4">The sequence shown here is derived from an EMBL/GenBank/DDBJ whole genome shotgun (WGS) entry which is preliminary data.</text>
</comment>
<protein>
    <submittedName>
        <fullName evidence="4">Helix-turn-helix domain-containing protein</fullName>
    </submittedName>
</protein>
<gene>
    <name evidence="4" type="ORF">RM780_07985</name>
</gene>
<proteinExistence type="predicted"/>
<dbReference type="EMBL" id="JAVREN010000008">
    <property type="protein sequence ID" value="MDT0306902.1"/>
    <property type="molecule type" value="Genomic_DNA"/>
</dbReference>
<dbReference type="PANTHER" id="PTHR33744">
    <property type="entry name" value="CARBOHYDRATE DIACID REGULATOR"/>
    <property type="match status" value="1"/>
</dbReference>
<dbReference type="PANTHER" id="PTHR33744:SF1">
    <property type="entry name" value="DNA-BINDING TRANSCRIPTIONAL ACTIVATOR ADER"/>
    <property type="match status" value="1"/>
</dbReference>
<evidence type="ECO:0000313" key="4">
    <source>
        <dbReference type="EMBL" id="MDT0306902.1"/>
    </source>
</evidence>
<accession>A0ABU2L5R3</accession>
<feature type="domain" description="PucR C-terminal helix-turn-helix" evidence="2">
    <location>
        <begin position="331"/>
        <end position="389"/>
    </location>
</feature>
<dbReference type="Pfam" id="PF13556">
    <property type="entry name" value="HTH_30"/>
    <property type="match status" value="1"/>
</dbReference>
<feature type="region of interest" description="Disordered" evidence="1">
    <location>
        <begin position="393"/>
        <end position="412"/>
    </location>
</feature>
<reference evidence="5" key="1">
    <citation type="submission" date="2023-07" db="EMBL/GenBank/DDBJ databases">
        <title>30 novel species of actinomycetes from the DSMZ collection.</title>
        <authorList>
            <person name="Nouioui I."/>
        </authorList>
    </citation>
    <scope>NUCLEOTIDE SEQUENCE [LARGE SCALE GENOMIC DNA]</scope>
    <source>
        <strain evidence="5">DSM 44917</strain>
    </source>
</reference>
<dbReference type="InterPro" id="IPR051448">
    <property type="entry name" value="CdaR-like_regulators"/>
</dbReference>